<comment type="subcellular location">
    <subcellularLocation>
        <location evidence="4">Cytoplasm</location>
    </subcellularLocation>
</comment>
<comment type="caution">
    <text evidence="4">Lacks conserved residue(s) required for the propagation of feature annotation.</text>
</comment>
<name>A0A0G1U8Z8_9BACT</name>
<comment type="caution">
    <text evidence="6">The sequence shown here is derived from an EMBL/GenBank/DDBJ whole genome shotgun (WGS) entry which is preliminary data.</text>
</comment>
<dbReference type="UniPathway" id="UPA00575"/>
<feature type="domain" description="Thymidylate synthase/dCMP hydroxymethylase" evidence="5">
    <location>
        <begin position="2"/>
        <end position="274"/>
    </location>
</feature>
<reference evidence="6 7" key="1">
    <citation type="journal article" date="2015" name="Nature">
        <title>rRNA introns, odd ribosomes, and small enigmatic genomes across a large radiation of phyla.</title>
        <authorList>
            <person name="Brown C.T."/>
            <person name="Hug L.A."/>
            <person name="Thomas B.C."/>
            <person name="Sharon I."/>
            <person name="Castelle C.J."/>
            <person name="Singh A."/>
            <person name="Wilkins M.J."/>
            <person name="Williams K.H."/>
            <person name="Banfield J.F."/>
        </authorList>
    </citation>
    <scope>NUCLEOTIDE SEQUENCE [LARGE SCALE GENOMIC DNA]</scope>
</reference>
<dbReference type="GO" id="GO:0032259">
    <property type="term" value="P:methylation"/>
    <property type="evidence" value="ECO:0007669"/>
    <property type="project" value="UniProtKB-KW"/>
</dbReference>
<evidence type="ECO:0000256" key="1">
    <source>
        <dbReference type="ARBA" id="ARBA00011947"/>
    </source>
</evidence>
<dbReference type="EC" id="2.1.1.45" evidence="1 4"/>
<dbReference type="SUPFAM" id="SSF55831">
    <property type="entry name" value="Thymidylate synthase/dCMP hydroxymethylase"/>
    <property type="match status" value="1"/>
</dbReference>
<sequence>MQQYLDLIQDVLNNGKRKGDPHGIGNLAVCGRTMRFDLTEGFPLITTKSMKSLWKSVIGELLWFLSGSTSIADLKAYGVNFWDQWADQKTCDIMGLPLGELGPIYGKQWRAFEGGGPKPVDQIQQLVNDLKTSPDSRRLIVSSWNPVDADRVFVAPCHCFYKLYHAEGELSLHLFQRSGDMPIGIPFNIAEYSLLLMMLAQITGLKAKEFIHTISDTHIYLNQIEFMREQLTRDPRPLPSVTLNSNITDIFGFTPDDFILTGYDPHPYIKIPVAW</sequence>
<dbReference type="Proteomes" id="UP000033882">
    <property type="component" value="Unassembled WGS sequence"/>
</dbReference>
<dbReference type="NCBIfam" id="NF002497">
    <property type="entry name" value="PRK01827.1-3"/>
    <property type="match status" value="1"/>
</dbReference>
<feature type="binding site" description="in other chain" evidence="4">
    <location>
        <position position="188"/>
    </location>
    <ligand>
        <name>dUMP</name>
        <dbReference type="ChEBI" id="CHEBI:246422"/>
        <note>ligand shared between dimeric partners</note>
    </ligand>
</feature>
<dbReference type="PATRIC" id="fig|1619005.3.peg.80"/>
<keyword evidence="4" id="KW-0963">Cytoplasm</keyword>
<gene>
    <name evidence="4" type="primary">thyA</name>
    <name evidence="6" type="ORF">UY19_C0001G0073</name>
</gene>
<feature type="active site" description="Nucleophile" evidence="4">
    <location>
        <position position="157"/>
    </location>
</feature>
<evidence type="ECO:0000256" key="2">
    <source>
        <dbReference type="ARBA" id="ARBA00022603"/>
    </source>
</evidence>
<dbReference type="GO" id="GO:0006235">
    <property type="term" value="P:dTTP biosynthetic process"/>
    <property type="evidence" value="ECO:0007669"/>
    <property type="project" value="UniProtKB-UniRule"/>
</dbReference>
<dbReference type="GO" id="GO:0005829">
    <property type="term" value="C:cytosol"/>
    <property type="evidence" value="ECO:0007669"/>
    <property type="project" value="TreeGrafter"/>
</dbReference>
<dbReference type="GO" id="GO:0006231">
    <property type="term" value="P:dTMP biosynthetic process"/>
    <property type="evidence" value="ECO:0007669"/>
    <property type="project" value="UniProtKB-UniRule"/>
</dbReference>
<dbReference type="InterPro" id="IPR036926">
    <property type="entry name" value="Thymidate_synth/dCMP_Mease_sf"/>
</dbReference>
<comment type="function">
    <text evidence="4">Catalyzes the reductive methylation of 2'-deoxyuridine-5'-monophosphate (dUMP) to 2'-deoxythymidine-5'-monophosphate (dTMP) while utilizing 5,10-methylenetetrahydrofolate (mTHF) as the methyl donor and reductant in the reaction, yielding dihydrofolate (DHF) as a by-product. This enzymatic reaction provides an intracellular de novo source of dTMP, an essential precursor for DNA biosynthesis.</text>
</comment>
<keyword evidence="4" id="KW-0545">Nucleotide biosynthesis</keyword>
<dbReference type="InterPro" id="IPR045097">
    <property type="entry name" value="Thymidate_synth/dCMP_Mease"/>
</dbReference>
<dbReference type="PANTHER" id="PTHR11548">
    <property type="entry name" value="THYMIDYLATE SYNTHASE 1"/>
    <property type="match status" value="1"/>
</dbReference>
<organism evidence="6 7">
    <name type="scientific">Candidatus Wolfebacteria bacterium GW2011_GWA2_47_9b</name>
    <dbReference type="NCBI Taxonomy" id="1619005"/>
    <lineage>
        <taxon>Bacteria</taxon>
        <taxon>Candidatus Wolfeibacteriota</taxon>
    </lineage>
</organism>
<dbReference type="NCBIfam" id="TIGR03284">
    <property type="entry name" value="thym_sym"/>
    <property type="match status" value="1"/>
</dbReference>
<dbReference type="GO" id="GO:0004799">
    <property type="term" value="F:thymidylate synthase activity"/>
    <property type="evidence" value="ECO:0007669"/>
    <property type="project" value="UniProtKB-UniRule"/>
</dbReference>
<evidence type="ECO:0000256" key="3">
    <source>
        <dbReference type="ARBA" id="ARBA00022679"/>
    </source>
</evidence>
<feature type="binding site" description="in other chain" evidence="4">
    <location>
        <begin position="218"/>
        <end position="220"/>
    </location>
    <ligand>
        <name>dUMP</name>
        <dbReference type="ChEBI" id="CHEBI:246422"/>
        <note>ligand shared between dimeric partners</note>
    </ligand>
</feature>
<dbReference type="CDD" id="cd00351">
    <property type="entry name" value="TS_Pyrimidine_HMase"/>
    <property type="match status" value="1"/>
</dbReference>
<dbReference type="Pfam" id="PF00303">
    <property type="entry name" value="Thymidylat_synt"/>
    <property type="match status" value="1"/>
</dbReference>
<keyword evidence="3 4" id="KW-0808">Transferase</keyword>
<feature type="binding site" evidence="4">
    <location>
        <position position="274"/>
    </location>
    <ligand>
        <name>(6R)-5,10-methylene-5,6,7,8-tetrahydrofolate</name>
        <dbReference type="ChEBI" id="CHEBI:15636"/>
    </ligand>
</feature>
<proteinExistence type="inferred from homology"/>
<dbReference type="EMBL" id="LCPB01000001">
    <property type="protein sequence ID" value="KKU90596.1"/>
    <property type="molecule type" value="Genomic_DNA"/>
</dbReference>
<dbReference type="PRINTS" id="PR00108">
    <property type="entry name" value="THYMDSNTHASE"/>
</dbReference>
<dbReference type="InterPro" id="IPR023451">
    <property type="entry name" value="Thymidate_synth/dCMP_Mease_dom"/>
</dbReference>
<comment type="subunit">
    <text evidence="4">Homodimer.</text>
</comment>
<dbReference type="HAMAP" id="MF_00008">
    <property type="entry name" value="Thymidy_synth_bact"/>
    <property type="match status" value="1"/>
</dbReference>
<evidence type="ECO:0000256" key="4">
    <source>
        <dbReference type="HAMAP-Rule" id="MF_00008"/>
    </source>
</evidence>
<dbReference type="Gene3D" id="3.30.572.10">
    <property type="entry name" value="Thymidylate synthase/dCMP hydroxymethylase domain"/>
    <property type="match status" value="1"/>
</dbReference>
<feature type="binding site" evidence="4">
    <location>
        <position position="180"/>
    </location>
    <ligand>
        <name>(6R)-5,10-methylene-5,6,7,8-tetrahydrofolate</name>
        <dbReference type="ChEBI" id="CHEBI:15636"/>
    </ligand>
</feature>
<comment type="catalytic activity">
    <reaction evidence="4">
        <text>dUMP + (6R)-5,10-methylene-5,6,7,8-tetrahydrofolate = 7,8-dihydrofolate + dTMP</text>
        <dbReference type="Rhea" id="RHEA:12104"/>
        <dbReference type="ChEBI" id="CHEBI:15636"/>
        <dbReference type="ChEBI" id="CHEBI:57451"/>
        <dbReference type="ChEBI" id="CHEBI:63528"/>
        <dbReference type="ChEBI" id="CHEBI:246422"/>
        <dbReference type="EC" id="2.1.1.45"/>
    </reaction>
</comment>
<keyword evidence="2 4" id="KW-0489">Methyltransferase</keyword>
<comment type="pathway">
    <text evidence="4">Pyrimidine metabolism; dTTP biosynthesis.</text>
</comment>
<protein>
    <recommendedName>
        <fullName evidence="1 4">Thymidylate synthase</fullName>
        <shortName evidence="4">TS</shortName>
        <shortName evidence="4">TSase</shortName>
        <ecNumber evidence="1 4">2.1.1.45</ecNumber>
    </recommendedName>
</protein>
<feature type="binding site" evidence="4">
    <location>
        <begin position="137"/>
        <end position="138"/>
    </location>
    <ligand>
        <name>dUMP</name>
        <dbReference type="ChEBI" id="CHEBI:246422"/>
        <note>ligand shared between dimeric partners</note>
    </ligand>
</feature>
<accession>A0A0G1U8Z8</accession>
<evidence type="ECO:0000313" key="6">
    <source>
        <dbReference type="EMBL" id="KKU90596.1"/>
    </source>
</evidence>
<evidence type="ECO:0000259" key="5">
    <source>
        <dbReference type="Pfam" id="PF00303"/>
    </source>
</evidence>
<dbReference type="AlphaFoldDB" id="A0A0G1U8Z8"/>
<comment type="similarity">
    <text evidence="4">Belongs to the thymidylate synthase family. Bacterial-type ThyA subfamily.</text>
</comment>
<evidence type="ECO:0000313" key="7">
    <source>
        <dbReference type="Proteomes" id="UP000033882"/>
    </source>
</evidence>
<dbReference type="InterPro" id="IPR000398">
    <property type="entry name" value="Thymidylate_synthase"/>
</dbReference>
<feature type="binding site" description="in other chain" evidence="4">
    <location>
        <begin position="177"/>
        <end position="180"/>
    </location>
    <ligand>
        <name>dUMP</name>
        <dbReference type="ChEBI" id="CHEBI:246422"/>
        <note>ligand shared between dimeric partners</note>
    </ligand>
</feature>
<dbReference type="PANTHER" id="PTHR11548:SF1">
    <property type="entry name" value="THYMIDYLATE SYNTHASE 1"/>
    <property type="match status" value="1"/>
</dbReference>